<proteinExistence type="predicted"/>
<comment type="caution">
    <text evidence="4">The sequence shown here is derived from an EMBL/GenBank/DDBJ whole genome shotgun (WGS) entry which is preliminary data.</text>
</comment>
<dbReference type="InterPro" id="IPR021273">
    <property type="entry name" value="DUF2852"/>
</dbReference>
<evidence type="ECO:0000256" key="3">
    <source>
        <dbReference type="SAM" id="Phobius"/>
    </source>
</evidence>
<feature type="compositionally biased region" description="Low complexity" evidence="2">
    <location>
        <begin position="132"/>
        <end position="151"/>
    </location>
</feature>
<sequence length="167" mass="19039">MNTTALIRPAWTPATIALMVIGFMVFWPLGLAMLAYIIWGDRLEGFKKDVNRATDGLFSGCRRGADKAQRWGNPRTGNVAFDDWREKELTRLEEERRKLDEMLAEFDEYARELRRAKDQEEFDRFMAQRNRSTAPATTETATGTTSEASTGQAPKKRGKSNDNLLDD</sequence>
<gene>
    <name evidence="4" type="ORF">ABID44_002105</name>
</gene>
<evidence type="ECO:0000256" key="2">
    <source>
        <dbReference type="SAM" id="MobiDB-lite"/>
    </source>
</evidence>
<keyword evidence="3" id="KW-1133">Transmembrane helix</keyword>
<dbReference type="RefSeq" id="WP_354151649.1">
    <property type="nucleotide sequence ID" value="NZ_JBEPMN010000006.1"/>
</dbReference>
<reference evidence="4 5" key="1">
    <citation type="submission" date="2024-06" db="EMBL/GenBank/DDBJ databases">
        <title>Genomic Encyclopedia of Type Strains, Phase IV (KMG-IV): sequencing the most valuable type-strain genomes for metagenomic binning, comparative biology and taxonomic classification.</title>
        <authorList>
            <person name="Goeker M."/>
        </authorList>
    </citation>
    <scope>NUCLEOTIDE SEQUENCE [LARGE SCALE GENOMIC DNA]</scope>
    <source>
        <strain evidence="4 5">DSM 19730</strain>
    </source>
</reference>
<dbReference type="Pfam" id="PF11014">
    <property type="entry name" value="DUF2852"/>
    <property type="match status" value="1"/>
</dbReference>
<keyword evidence="3" id="KW-0472">Membrane</keyword>
<keyword evidence="1" id="KW-0175">Coiled coil</keyword>
<evidence type="ECO:0000256" key="1">
    <source>
        <dbReference type="SAM" id="Coils"/>
    </source>
</evidence>
<evidence type="ECO:0000313" key="5">
    <source>
        <dbReference type="Proteomes" id="UP001549143"/>
    </source>
</evidence>
<evidence type="ECO:0008006" key="6">
    <source>
        <dbReference type="Google" id="ProtNLM"/>
    </source>
</evidence>
<dbReference type="Proteomes" id="UP001549143">
    <property type="component" value="Unassembled WGS sequence"/>
</dbReference>
<organism evidence="4 5">
    <name type="scientific">Aquamicrobium ahrensii</name>
    <dbReference type="NCBI Taxonomy" id="469551"/>
    <lineage>
        <taxon>Bacteria</taxon>
        <taxon>Pseudomonadati</taxon>
        <taxon>Pseudomonadota</taxon>
        <taxon>Alphaproteobacteria</taxon>
        <taxon>Hyphomicrobiales</taxon>
        <taxon>Phyllobacteriaceae</taxon>
        <taxon>Aquamicrobium</taxon>
    </lineage>
</organism>
<keyword evidence="3" id="KW-0812">Transmembrane</keyword>
<feature type="region of interest" description="Disordered" evidence="2">
    <location>
        <begin position="122"/>
        <end position="167"/>
    </location>
</feature>
<feature type="transmembrane region" description="Helical" evidence="3">
    <location>
        <begin position="16"/>
        <end position="39"/>
    </location>
</feature>
<keyword evidence="5" id="KW-1185">Reference proteome</keyword>
<name>A0ABV2KL19_9HYPH</name>
<accession>A0ABV2KL19</accession>
<evidence type="ECO:0000313" key="4">
    <source>
        <dbReference type="EMBL" id="MET3661777.1"/>
    </source>
</evidence>
<dbReference type="EMBL" id="JBEPMN010000006">
    <property type="protein sequence ID" value="MET3661777.1"/>
    <property type="molecule type" value="Genomic_DNA"/>
</dbReference>
<protein>
    <recommendedName>
        <fullName evidence="6">DUF2852 domain-containing protein</fullName>
    </recommendedName>
</protein>
<feature type="coiled-coil region" evidence="1">
    <location>
        <begin position="85"/>
        <end position="119"/>
    </location>
</feature>